<accession>A0AAP1RQ13</accession>
<dbReference type="InterPro" id="IPR036761">
    <property type="entry name" value="TTHA0802/YceI-like_sf"/>
</dbReference>
<dbReference type="Pfam" id="PF04264">
    <property type="entry name" value="YceI"/>
    <property type="match status" value="1"/>
</dbReference>
<evidence type="ECO:0000259" key="2">
    <source>
        <dbReference type="SMART" id="SM00867"/>
    </source>
</evidence>
<comment type="similarity">
    <text evidence="1">Belongs to the UPF0312 family.</text>
</comment>
<evidence type="ECO:0000313" key="5">
    <source>
        <dbReference type="Proteomes" id="UP000770161"/>
    </source>
</evidence>
<dbReference type="Gene3D" id="2.40.128.110">
    <property type="entry name" value="Lipid/polyisoprenoid-binding, YceI-like"/>
    <property type="match status" value="1"/>
</dbReference>
<dbReference type="RefSeq" id="WP_016999167.1">
    <property type="nucleotide sequence ID" value="NZ_CABIVY010000001.1"/>
</dbReference>
<sequence length="171" mass="18725">MTNFNFDKVHSSLEFTVKHLMVSRVKGTFDDYDVEVTGDVNDLSSLKAKVTIKAHSINTNNPDRDAHLKSADFFSAEENPNITFESKSISEDSVTGDLTIAGTTHEETFDLEFNGVSKNPLNGETVTGFVVDGKIDREKYGVSFNQALETGGVMIGKDVKFEASAEFSLGE</sequence>
<gene>
    <name evidence="3" type="ORF">KQ656_06590</name>
    <name evidence="4" type="ORF">PYH69_00105</name>
</gene>
<dbReference type="Proteomes" id="UP001223261">
    <property type="component" value="Chromosome"/>
</dbReference>
<dbReference type="PANTHER" id="PTHR34406:SF1">
    <property type="entry name" value="PROTEIN YCEI"/>
    <property type="match status" value="1"/>
</dbReference>
<evidence type="ECO:0000313" key="6">
    <source>
        <dbReference type="Proteomes" id="UP001223261"/>
    </source>
</evidence>
<dbReference type="AlphaFoldDB" id="A0AAP1RQ13"/>
<dbReference type="InterPro" id="IPR007372">
    <property type="entry name" value="Lipid/polyisoprenoid-bd_YceI"/>
</dbReference>
<dbReference type="SUPFAM" id="SSF101874">
    <property type="entry name" value="YceI-like"/>
    <property type="match status" value="1"/>
</dbReference>
<reference evidence="4" key="2">
    <citation type="journal article" date="2023" name="Antibiotics">
        <title>Prevalence and Molecular Characterization of Methicillin-Resistant Staphylococci (MRS) and Mammaliicocci (MRM) in Dromedary Camels from Algeria: First Detection of SCCmec-mecC Hybrid in Methicillin-Resistant Mammaliicoccus lentus.</title>
        <authorList>
            <person name="Belhout C."/>
            <person name="Boyen F."/>
            <person name="Vereecke N."/>
            <person name="Theuns S."/>
            <person name="Taibi N."/>
            <person name="Stegger M."/>
            <person name="de la Fe-Rodriguez P.Y."/>
            <person name="Bouayad L."/>
            <person name="Elgroud R."/>
            <person name="Butaye P."/>
        </authorList>
    </citation>
    <scope>NUCLEOTIDE SEQUENCE</scope>
    <source>
        <strain evidence="4">7048</strain>
    </source>
</reference>
<evidence type="ECO:0000313" key="4">
    <source>
        <dbReference type="EMBL" id="WHI60094.1"/>
    </source>
</evidence>
<dbReference type="GeneID" id="99675237"/>
<dbReference type="PANTHER" id="PTHR34406">
    <property type="entry name" value="PROTEIN YCEI"/>
    <property type="match status" value="1"/>
</dbReference>
<dbReference type="Proteomes" id="UP000770161">
    <property type="component" value="Unassembled WGS sequence"/>
</dbReference>
<proteinExistence type="inferred from homology"/>
<organism evidence="4 6">
    <name type="scientific">Mammaliicoccus lentus</name>
    <name type="common">Staphylococcus lentus</name>
    <dbReference type="NCBI Taxonomy" id="42858"/>
    <lineage>
        <taxon>Bacteria</taxon>
        <taxon>Bacillati</taxon>
        <taxon>Bacillota</taxon>
        <taxon>Bacilli</taxon>
        <taxon>Bacillales</taxon>
        <taxon>Staphylococcaceae</taxon>
        <taxon>Mammaliicoccus</taxon>
    </lineage>
</organism>
<feature type="domain" description="Lipid/polyisoprenoid-binding YceI-like" evidence="2">
    <location>
        <begin position="3"/>
        <end position="168"/>
    </location>
</feature>
<reference evidence="3 5" key="1">
    <citation type="submission" date="2021-06" db="EMBL/GenBank/DDBJ databases">
        <title>Staphylococcus lentus K169 genome sequencing.</title>
        <authorList>
            <person name="Sundareshan S."/>
            <person name="Akhila D.S."/>
            <person name="Prachi D."/>
            <person name="Sivakumar R."/>
            <person name="Rajendhran J."/>
            <person name="Isloor S."/>
            <person name="Hegde N.R."/>
        </authorList>
    </citation>
    <scope>NUCLEOTIDE SEQUENCE [LARGE SCALE GENOMIC DNA]</scope>
    <source>
        <strain evidence="3 5">K169</strain>
    </source>
</reference>
<keyword evidence="5" id="KW-1185">Reference proteome</keyword>
<dbReference type="SMART" id="SM00867">
    <property type="entry name" value="YceI"/>
    <property type="match status" value="1"/>
</dbReference>
<evidence type="ECO:0000313" key="3">
    <source>
        <dbReference type="EMBL" id="MBU6113618.1"/>
    </source>
</evidence>
<dbReference type="EMBL" id="CP118848">
    <property type="protein sequence ID" value="WHI60094.1"/>
    <property type="molecule type" value="Genomic_DNA"/>
</dbReference>
<name>A0AAP1RQ13_MAMLE</name>
<protein>
    <submittedName>
        <fullName evidence="4">YceI family protein</fullName>
    </submittedName>
</protein>
<evidence type="ECO:0000256" key="1">
    <source>
        <dbReference type="ARBA" id="ARBA00008812"/>
    </source>
</evidence>
<dbReference type="EMBL" id="JAHLZN010000009">
    <property type="protein sequence ID" value="MBU6113618.1"/>
    <property type="molecule type" value="Genomic_DNA"/>
</dbReference>